<evidence type="ECO:0000313" key="2">
    <source>
        <dbReference type="EMBL" id="SSC12145.1"/>
    </source>
</evidence>
<dbReference type="AlphaFoldDB" id="A0A7Z7LEZ6"/>
<dbReference type="EMBL" id="LS974202">
    <property type="protein sequence ID" value="SSC12145.1"/>
    <property type="molecule type" value="Genomic_DNA"/>
</dbReference>
<dbReference type="Pfam" id="PF13470">
    <property type="entry name" value="PIN_3"/>
    <property type="match status" value="1"/>
</dbReference>
<dbReference type="Proteomes" id="UP000250796">
    <property type="component" value="Chromosome MESINF"/>
</dbReference>
<dbReference type="InterPro" id="IPR029060">
    <property type="entry name" value="PIN-like_dom_sf"/>
</dbReference>
<accession>A0A7Z7LEZ6</accession>
<sequence>MKIVVDTNVLVAALLNPYGSPAGVLNCILSNRVLPCFDARIIDVYERVLRRPRFGFRSDDIRGLLDFFVRVGFLVAPEPVSLELPDLSDLPFVEVSRATNSPIVTGNPKHFPADFVTVLSPAALLEIIHRRAGK</sequence>
<gene>
    <name evidence="2" type="ORF">MESINF_0696</name>
</gene>
<dbReference type="InterPro" id="IPR002850">
    <property type="entry name" value="PIN_toxin-like"/>
</dbReference>
<keyword evidence="3" id="KW-1185">Reference proteome</keyword>
<dbReference type="KEGG" id="minf:MESINF_0696"/>
<dbReference type="SUPFAM" id="SSF88723">
    <property type="entry name" value="PIN domain-like"/>
    <property type="match status" value="1"/>
</dbReference>
<dbReference type="PANTHER" id="PTHR34610:SF3">
    <property type="entry name" value="SSL7007 PROTEIN"/>
    <property type="match status" value="1"/>
</dbReference>
<name>A0A7Z7LEZ6_9BACT</name>
<dbReference type="PANTHER" id="PTHR34610">
    <property type="entry name" value="SSL7007 PROTEIN"/>
    <property type="match status" value="1"/>
</dbReference>
<feature type="domain" description="PIN" evidence="1">
    <location>
        <begin position="2"/>
        <end position="107"/>
    </location>
</feature>
<proteinExistence type="predicted"/>
<organism evidence="2 3">
    <name type="scientific">Mesotoga infera</name>
    <dbReference type="NCBI Taxonomy" id="1236046"/>
    <lineage>
        <taxon>Bacteria</taxon>
        <taxon>Thermotogati</taxon>
        <taxon>Thermotogota</taxon>
        <taxon>Thermotogae</taxon>
        <taxon>Kosmotogales</taxon>
        <taxon>Kosmotogaceae</taxon>
        <taxon>Mesotoga</taxon>
    </lineage>
</organism>
<dbReference type="RefSeq" id="WP_169698537.1">
    <property type="nucleotide sequence ID" value="NZ_LS974202.1"/>
</dbReference>
<reference evidence="2 3" key="1">
    <citation type="submission" date="2017-01" db="EMBL/GenBank/DDBJ databases">
        <authorList>
            <person name="Erauso G."/>
        </authorList>
    </citation>
    <scope>NUCLEOTIDE SEQUENCE [LARGE SCALE GENOMIC DNA]</scope>
    <source>
        <strain evidence="2">MESINF1</strain>
    </source>
</reference>
<dbReference type="InterPro" id="IPR002716">
    <property type="entry name" value="PIN_dom"/>
</dbReference>
<protein>
    <submittedName>
        <fullName evidence="2">Putative toxin-antitoxin system toxin component, PIN family</fullName>
    </submittedName>
</protein>
<evidence type="ECO:0000313" key="3">
    <source>
        <dbReference type="Proteomes" id="UP000250796"/>
    </source>
</evidence>
<evidence type="ECO:0000259" key="1">
    <source>
        <dbReference type="Pfam" id="PF13470"/>
    </source>
</evidence>